<accession>A0ABR1HHS5</accession>
<dbReference type="SMART" id="SM00382">
    <property type="entry name" value="AAA"/>
    <property type="match status" value="1"/>
</dbReference>
<organism evidence="3 4">
    <name type="scientific">Neonectria magnoliae</name>
    <dbReference type="NCBI Taxonomy" id="2732573"/>
    <lineage>
        <taxon>Eukaryota</taxon>
        <taxon>Fungi</taxon>
        <taxon>Dikarya</taxon>
        <taxon>Ascomycota</taxon>
        <taxon>Pezizomycotina</taxon>
        <taxon>Sordariomycetes</taxon>
        <taxon>Hypocreomycetidae</taxon>
        <taxon>Hypocreales</taxon>
        <taxon>Nectriaceae</taxon>
        <taxon>Neonectria</taxon>
    </lineage>
</organism>
<evidence type="ECO:0000313" key="4">
    <source>
        <dbReference type="Proteomes" id="UP001498421"/>
    </source>
</evidence>
<dbReference type="InterPro" id="IPR003593">
    <property type="entry name" value="AAA+_ATPase"/>
</dbReference>
<name>A0ABR1HHS5_9HYPO</name>
<dbReference type="PANTHER" id="PTHR23070">
    <property type="entry name" value="BCS1 AAA-TYPE ATPASE"/>
    <property type="match status" value="1"/>
</dbReference>
<dbReference type="EMBL" id="JAZAVK010000130">
    <property type="protein sequence ID" value="KAK7420717.1"/>
    <property type="molecule type" value="Genomic_DNA"/>
</dbReference>
<evidence type="ECO:0000313" key="3">
    <source>
        <dbReference type="EMBL" id="KAK7420717.1"/>
    </source>
</evidence>
<comment type="caution">
    <text evidence="3">The sequence shown here is derived from an EMBL/GenBank/DDBJ whole genome shotgun (WGS) entry which is preliminary data.</text>
</comment>
<protein>
    <recommendedName>
        <fullName evidence="2">AAA+ ATPase domain-containing protein</fullName>
    </recommendedName>
</protein>
<dbReference type="InterPro" id="IPR027417">
    <property type="entry name" value="P-loop_NTPase"/>
</dbReference>
<sequence>MEGQQIYTYIDSRWTPSPPWKPRAVIYDDQQETLLNTALDFLESPTRATPDRLVCLLHGPTGTGKSTFAKYLAKTLHLSIYNIIASSDDDCVAAAFATLPGCCLVLIEDVNAVDPRFITSFLEAIKSLEDSRIIIVTTRKLHEVDGAFKDPELVNQTIEFQLADKDRISLLFWTTFPDSRVEDQETFARKMSEQSLSFAEV</sequence>
<proteinExistence type="inferred from homology"/>
<dbReference type="Proteomes" id="UP001498421">
    <property type="component" value="Unassembled WGS sequence"/>
</dbReference>
<gene>
    <name evidence="3" type="ORF">QQZ08_010252</name>
</gene>
<feature type="domain" description="AAA+ ATPase" evidence="2">
    <location>
        <begin position="51"/>
        <end position="159"/>
    </location>
</feature>
<keyword evidence="4" id="KW-1185">Reference proteome</keyword>
<dbReference type="Gene3D" id="3.40.50.300">
    <property type="entry name" value="P-loop containing nucleotide triphosphate hydrolases"/>
    <property type="match status" value="1"/>
</dbReference>
<dbReference type="InterPro" id="IPR003959">
    <property type="entry name" value="ATPase_AAA_core"/>
</dbReference>
<dbReference type="SUPFAM" id="SSF52540">
    <property type="entry name" value="P-loop containing nucleoside triphosphate hydrolases"/>
    <property type="match status" value="1"/>
</dbReference>
<evidence type="ECO:0000256" key="1">
    <source>
        <dbReference type="ARBA" id="ARBA00007448"/>
    </source>
</evidence>
<comment type="similarity">
    <text evidence="1">Belongs to the AAA ATPase family. BCS1 subfamily.</text>
</comment>
<dbReference type="Pfam" id="PF00004">
    <property type="entry name" value="AAA"/>
    <property type="match status" value="1"/>
</dbReference>
<reference evidence="3 4" key="1">
    <citation type="journal article" date="2025" name="Microbiol. Resour. Announc.">
        <title>Draft genome sequences for Neonectria magnoliae and Neonectria punicea, canker pathogens of Liriodendron tulipifera and Acer saccharum in West Virginia.</title>
        <authorList>
            <person name="Petronek H.M."/>
            <person name="Kasson M.T."/>
            <person name="Metheny A.M."/>
            <person name="Stauder C.M."/>
            <person name="Lovett B."/>
            <person name="Lynch S.C."/>
            <person name="Garnas J.R."/>
            <person name="Kasson L.R."/>
            <person name="Stajich J.E."/>
        </authorList>
    </citation>
    <scope>NUCLEOTIDE SEQUENCE [LARGE SCALE GENOMIC DNA]</scope>
    <source>
        <strain evidence="3 4">NRRL 64651</strain>
    </source>
</reference>
<evidence type="ECO:0000259" key="2">
    <source>
        <dbReference type="SMART" id="SM00382"/>
    </source>
</evidence>
<dbReference type="InterPro" id="IPR050747">
    <property type="entry name" value="Mitochondrial_chaperone_BCS1"/>
</dbReference>